<accession>I4H680</accession>
<evidence type="ECO:0000313" key="1">
    <source>
        <dbReference type="EMBL" id="CCI17554.1"/>
    </source>
</evidence>
<name>I4H680_MICAE</name>
<comment type="caution">
    <text evidence="1">The sequence shown here is derived from an EMBL/GenBank/DDBJ whole genome shotgun (WGS) entry which is preliminary data.</text>
</comment>
<dbReference type="AlphaFoldDB" id="I4H680"/>
<dbReference type="EMBL" id="CAIM01000216">
    <property type="protein sequence ID" value="CCI17554.1"/>
    <property type="molecule type" value="Genomic_DNA"/>
</dbReference>
<proteinExistence type="predicted"/>
<dbReference type="Proteomes" id="UP000003613">
    <property type="component" value="Unassembled WGS sequence"/>
</dbReference>
<evidence type="ECO:0000313" key="2">
    <source>
        <dbReference type="Proteomes" id="UP000003613"/>
    </source>
</evidence>
<dbReference type="HOGENOM" id="CLU_3154858_0_0_3"/>
<protein>
    <submittedName>
        <fullName evidence="1">Uncharacterized protein</fullName>
    </submittedName>
</protein>
<organism evidence="1 2">
    <name type="scientific">Microcystis aeruginosa PCC 9807</name>
    <dbReference type="NCBI Taxonomy" id="1160283"/>
    <lineage>
        <taxon>Bacteria</taxon>
        <taxon>Bacillati</taxon>
        <taxon>Cyanobacteriota</taxon>
        <taxon>Cyanophyceae</taxon>
        <taxon>Oscillatoriophycideae</taxon>
        <taxon>Chroococcales</taxon>
        <taxon>Microcystaceae</taxon>
        <taxon>Microcystis</taxon>
    </lineage>
</organism>
<gene>
    <name evidence="1" type="ORF">MICAF_2930003</name>
</gene>
<reference evidence="1 2" key="1">
    <citation type="submission" date="2012-04" db="EMBL/GenBank/DDBJ databases">
        <authorList>
            <person name="Genoscope - CEA"/>
        </authorList>
    </citation>
    <scope>NUCLEOTIDE SEQUENCE [LARGE SCALE GENOMIC DNA]</scope>
    <source>
        <strain evidence="1 2">9807</strain>
    </source>
</reference>
<sequence>MIEYVKCVQISFIVVQNVHIKTALTHLQGCTTKANKPITDNFHKVYKN</sequence>